<reference evidence="2" key="1">
    <citation type="journal article" date="2014" name="Front. Microbiol.">
        <title>High frequency of phylogenetically diverse reductive dehalogenase-homologous genes in deep subseafloor sedimentary metagenomes.</title>
        <authorList>
            <person name="Kawai M."/>
            <person name="Futagami T."/>
            <person name="Toyoda A."/>
            <person name="Takaki Y."/>
            <person name="Nishi S."/>
            <person name="Hori S."/>
            <person name="Arai W."/>
            <person name="Tsubouchi T."/>
            <person name="Morono Y."/>
            <person name="Uchiyama I."/>
            <person name="Ito T."/>
            <person name="Fujiyama A."/>
            <person name="Inagaki F."/>
            <person name="Takami H."/>
        </authorList>
    </citation>
    <scope>NUCLEOTIDE SEQUENCE</scope>
    <source>
        <strain evidence="2">Expedition CK06-06</strain>
    </source>
</reference>
<name>X1EH27_9ZZZZ</name>
<comment type="caution">
    <text evidence="2">The sequence shown here is derived from an EMBL/GenBank/DDBJ whole genome shotgun (WGS) entry which is preliminary data.</text>
</comment>
<dbReference type="AlphaFoldDB" id="X1EH27"/>
<feature type="non-terminal residue" evidence="2">
    <location>
        <position position="1"/>
    </location>
</feature>
<dbReference type="Gene3D" id="2.60.120.200">
    <property type="match status" value="1"/>
</dbReference>
<keyword evidence="1" id="KW-1133">Transmembrane helix</keyword>
<dbReference type="EMBL" id="BART01037477">
    <property type="protein sequence ID" value="GAH07943.1"/>
    <property type="molecule type" value="Genomic_DNA"/>
</dbReference>
<organism evidence="2">
    <name type="scientific">marine sediment metagenome</name>
    <dbReference type="NCBI Taxonomy" id="412755"/>
    <lineage>
        <taxon>unclassified sequences</taxon>
        <taxon>metagenomes</taxon>
        <taxon>ecological metagenomes</taxon>
    </lineage>
</organism>
<protein>
    <submittedName>
        <fullName evidence="2">Uncharacterized protein</fullName>
    </submittedName>
</protein>
<dbReference type="SUPFAM" id="SSF49899">
    <property type="entry name" value="Concanavalin A-like lectins/glucanases"/>
    <property type="match status" value="1"/>
</dbReference>
<keyword evidence="1" id="KW-0472">Membrane</keyword>
<dbReference type="InterPro" id="IPR013320">
    <property type="entry name" value="ConA-like_dom_sf"/>
</dbReference>
<accession>X1EH27</accession>
<proteinExistence type="predicted"/>
<evidence type="ECO:0000313" key="2">
    <source>
        <dbReference type="EMBL" id="GAH07943.1"/>
    </source>
</evidence>
<gene>
    <name evidence="2" type="ORF">S01H4_62684</name>
</gene>
<sequence length="138" mass="15406">RSNVSRSAAAVCPASALAVWQMDEDAGATAPDETGNGNPVDLFNGPTWYSGKVDNALHFAKGPKQYGTSGNISTLDGATAFSVEFWINPDSLPFLVLYFKYNFFFFTKLFFFFNFLNCFLLYLNATRILNFWLLLLAL</sequence>
<feature type="transmembrane region" description="Helical" evidence="1">
    <location>
        <begin position="103"/>
        <end position="123"/>
    </location>
</feature>
<keyword evidence="1" id="KW-0812">Transmembrane</keyword>
<evidence type="ECO:0000256" key="1">
    <source>
        <dbReference type="SAM" id="Phobius"/>
    </source>
</evidence>